<protein>
    <recommendedName>
        <fullName evidence="4">C2 domain-containing protein</fullName>
    </recommendedName>
</protein>
<feature type="region of interest" description="Disordered" evidence="1">
    <location>
        <begin position="7"/>
        <end position="54"/>
    </location>
</feature>
<feature type="region of interest" description="Disordered" evidence="1">
    <location>
        <begin position="264"/>
        <end position="321"/>
    </location>
</feature>
<name>A0A9P6B3F1_9AGAM</name>
<feature type="region of interest" description="Disordered" evidence="1">
    <location>
        <begin position="69"/>
        <end position="116"/>
    </location>
</feature>
<evidence type="ECO:0000313" key="3">
    <source>
        <dbReference type="Proteomes" id="UP000886523"/>
    </source>
</evidence>
<comment type="caution">
    <text evidence="2">The sequence shown here is derived from an EMBL/GenBank/DDBJ whole genome shotgun (WGS) entry which is preliminary data.</text>
</comment>
<gene>
    <name evidence="2" type="ORF">BS47DRAFT_622614</name>
</gene>
<dbReference type="AlphaFoldDB" id="A0A9P6B3F1"/>
<evidence type="ECO:0008006" key="4">
    <source>
        <dbReference type="Google" id="ProtNLM"/>
    </source>
</evidence>
<organism evidence="2 3">
    <name type="scientific">Hydnum rufescens UP504</name>
    <dbReference type="NCBI Taxonomy" id="1448309"/>
    <lineage>
        <taxon>Eukaryota</taxon>
        <taxon>Fungi</taxon>
        <taxon>Dikarya</taxon>
        <taxon>Basidiomycota</taxon>
        <taxon>Agaricomycotina</taxon>
        <taxon>Agaricomycetes</taxon>
        <taxon>Cantharellales</taxon>
        <taxon>Hydnaceae</taxon>
        <taxon>Hydnum</taxon>
    </lineage>
</organism>
<feature type="compositionally biased region" description="Low complexity" evidence="1">
    <location>
        <begin position="30"/>
        <end position="43"/>
    </location>
</feature>
<proteinExistence type="predicted"/>
<keyword evidence="3" id="KW-1185">Reference proteome</keyword>
<evidence type="ECO:0000256" key="1">
    <source>
        <dbReference type="SAM" id="MobiDB-lite"/>
    </source>
</evidence>
<dbReference type="Proteomes" id="UP000886523">
    <property type="component" value="Unassembled WGS sequence"/>
</dbReference>
<sequence length="531" mass="57150">MVIFKYKTGGNDVGPPLDGLQSPSPATKYAASRSTSALSTHSSNGVNGHGKHSASLLRAPLPGIQAQAVPDYSFESPTIRGQKDSANSDDEDEVISLPDGYFSSRRSSRRSSVNSTPIFADPTSGLSGHHPSEPFIIQVEILPLLQNTPLAPPMRTSFKLTTKLILSGSPLVPTHVALPVIRLPLAGSHVCSVVVLAEERASDITVSAPENGNRSEVSVGRTTGLRCDVDIGKSMWIGGVSSHSGDIWGDDCLLVVVPNPRKSKPALKPRGVTGEHVAPISPEETIIPSKNSHGRIPAPRFEDDDDLSTPTRRPLPSPSERPAIPWVEVAISPVPPRSGELEWTYVARVRAPWPSTATDYTSPAIRKSSRPPEREPSSFDLGFARADVGQDSRQNVDPRITASSVDGRPAVCEMFSGERAWTTEAVVNPVWDDLANWARLKAPSGTLSGMIIEILYEAKSGGLADPSSIANSYIPLPMFNSPVSRYTVTIDDLADYNVRARQHSFAVPDGRFHRKLPTPLCCATQNGTRYS</sequence>
<reference evidence="2" key="1">
    <citation type="journal article" date="2020" name="Nat. Commun.">
        <title>Large-scale genome sequencing of mycorrhizal fungi provides insights into the early evolution of symbiotic traits.</title>
        <authorList>
            <person name="Miyauchi S."/>
            <person name="Kiss E."/>
            <person name="Kuo A."/>
            <person name="Drula E."/>
            <person name="Kohler A."/>
            <person name="Sanchez-Garcia M."/>
            <person name="Morin E."/>
            <person name="Andreopoulos B."/>
            <person name="Barry K.W."/>
            <person name="Bonito G."/>
            <person name="Buee M."/>
            <person name="Carver A."/>
            <person name="Chen C."/>
            <person name="Cichocki N."/>
            <person name="Clum A."/>
            <person name="Culley D."/>
            <person name="Crous P.W."/>
            <person name="Fauchery L."/>
            <person name="Girlanda M."/>
            <person name="Hayes R.D."/>
            <person name="Keri Z."/>
            <person name="LaButti K."/>
            <person name="Lipzen A."/>
            <person name="Lombard V."/>
            <person name="Magnuson J."/>
            <person name="Maillard F."/>
            <person name="Murat C."/>
            <person name="Nolan M."/>
            <person name="Ohm R.A."/>
            <person name="Pangilinan J."/>
            <person name="Pereira M.F."/>
            <person name="Perotto S."/>
            <person name="Peter M."/>
            <person name="Pfister S."/>
            <person name="Riley R."/>
            <person name="Sitrit Y."/>
            <person name="Stielow J.B."/>
            <person name="Szollosi G."/>
            <person name="Zifcakova L."/>
            <person name="Stursova M."/>
            <person name="Spatafora J.W."/>
            <person name="Tedersoo L."/>
            <person name="Vaario L.M."/>
            <person name="Yamada A."/>
            <person name="Yan M."/>
            <person name="Wang P."/>
            <person name="Xu J."/>
            <person name="Bruns T."/>
            <person name="Baldrian P."/>
            <person name="Vilgalys R."/>
            <person name="Dunand C."/>
            <person name="Henrissat B."/>
            <person name="Grigoriev I.V."/>
            <person name="Hibbett D."/>
            <person name="Nagy L.G."/>
            <person name="Martin F.M."/>
        </authorList>
    </citation>
    <scope>NUCLEOTIDE SEQUENCE</scope>
    <source>
        <strain evidence="2">UP504</strain>
    </source>
</reference>
<feature type="region of interest" description="Disordered" evidence="1">
    <location>
        <begin position="356"/>
        <end position="380"/>
    </location>
</feature>
<dbReference type="EMBL" id="MU128937">
    <property type="protein sequence ID" value="KAF9516657.1"/>
    <property type="molecule type" value="Genomic_DNA"/>
</dbReference>
<accession>A0A9P6B3F1</accession>
<evidence type="ECO:0000313" key="2">
    <source>
        <dbReference type="EMBL" id="KAF9516657.1"/>
    </source>
</evidence>